<organism evidence="1 2">
    <name type="scientific">Eumeta variegata</name>
    <name type="common">Bagworm moth</name>
    <name type="synonym">Eumeta japonica</name>
    <dbReference type="NCBI Taxonomy" id="151549"/>
    <lineage>
        <taxon>Eukaryota</taxon>
        <taxon>Metazoa</taxon>
        <taxon>Ecdysozoa</taxon>
        <taxon>Arthropoda</taxon>
        <taxon>Hexapoda</taxon>
        <taxon>Insecta</taxon>
        <taxon>Pterygota</taxon>
        <taxon>Neoptera</taxon>
        <taxon>Endopterygota</taxon>
        <taxon>Lepidoptera</taxon>
        <taxon>Glossata</taxon>
        <taxon>Ditrysia</taxon>
        <taxon>Tineoidea</taxon>
        <taxon>Psychidae</taxon>
        <taxon>Oiketicinae</taxon>
        <taxon>Eumeta</taxon>
    </lineage>
</organism>
<dbReference type="Proteomes" id="UP000299102">
    <property type="component" value="Unassembled WGS sequence"/>
</dbReference>
<dbReference type="EMBL" id="BGZK01000137">
    <property type="protein sequence ID" value="GBP22168.1"/>
    <property type="molecule type" value="Genomic_DNA"/>
</dbReference>
<keyword evidence="2" id="KW-1185">Reference proteome</keyword>
<dbReference type="AlphaFoldDB" id="A0A4C1U7B0"/>
<sequence>MSLKRPPEVLGDSLQAAKLRFLSLERKFQREPRFRNKYMKFMKEYLELHHMSESLGDVVLKNKTYYYLPHHGVFQESSTTTKLRVVSDASASTTSGISLNDLQMVGPTVQDDLFAIL</sequence>
<gene>
    <name evidence="1" type="ORF">EVAR_10678_1</name>
</gene>
<protein>
    <submittedName>
        <fullName evidence="1">Uncharacterized protein</fullName>
    </submittedName>
</protein>
<name>A0A4C1U7B0_EUMVA</name>
<dbReference type="OrthoDB" id="8052806at2759"/>
<proteinExistence type="predicted"/>
<dbReference type="PANTHER" id="PTHR47331">
    <property type="entry name" value="PHD-TYPE DOMAIN-CONTAINING PROTEIN"/>
    <property type="match status" value="1"/>
</dbReference>
<dbReference type="STRING" id="151549.A0A4C1U7B0"/>
<comment type="caution">
    <text evidence="1">The sequence shown here is derived from an EMBL/GenBank/DDBJ whole genome shotgun (WGS) entry which is preliminary data.</text>
</comment>
<accession>A0A4C1U7B0</accession>
<evidence type="ECO:0000313" key="2">
    <source>
        <dbReference type="Proteomes" id="UP000299102"/>
    </source>
</evidence>
<dbReference type="PANTHER" id="PTHR47331:SF5">
    <property type="entry name" value="RIBONUCLEASE H"/>
    <property type="match status" value="1"/>
</dbReference>
<reference evidence="1 2" key="1">
    <citation type="journal article" date="2019" name="Commun. Biol.">
        <title>The bagworm genome reveals a unique fibroin gene that provides high tensile strength.</title>
        <authorList>
            <person name="Kono N."/>
            <person name="Nakamura H."/>
            <person name="Ohtoshi R."/>
            <person name="Tomita M."/>
            <person name="Numata K."/>
            <person name="Arakawa K."/>
        </authorList>
    </citation>
    <scope>NUCLEOTIDE SEQUENCE [LARGE SCALE GENOMIC DNA]</scope>
</reference>
<evidence type="ECO:0000313" key="1">
    <source>
        <dbReference type="EMBL" id="GBP22168.1"/>
    </source>
</evidence>